<reference evidence="2" key="1">
    <citation type="journal article" date="2019" name="Int. J. Syst. Evol. Microbiol.">
        <title>The Global Catalogue of Microorganisms (GCM) 10K type strain sequencing project: providing services to taxonomists for standard genome sequencing and annotation.</title>
        <authorList>
            <consortium name="The Broad Institute Genomics Platform"/>
            <consortium name="The Broad Institute Genome Sequencing Center for Infectious Disease"/>
            <person name="Wu L."/>
            <person name="Ma J."/>
        </authorList>
    </citation>
    <scope>NUCLEOTIDE SEQUENCE [LARGE SCALE GENOMIC DNA]</scope>
    <source>
        <strain evidence="2">NBRC 111756</strain>
    </source>
</reference>
<evidence type="ECO:0000313" key="2">
    <source>
        <dbReference type="Proteomes" id="UP001596422"/>
    </source>
</evidence>
<evidence type="ECO:0008006" key="3">
    <source>
        <dbReference type="Google" id="ProtNLM"/>
    </source>
</evidence>
<accession>A0ABW2A780</accession>
<dbReference type="RefSeq" id="WP_379911650.1">
    <property type="nucleotide sequence ID" value="NZ_JBHSWE010000001.1"/>
</dbReference>
<proteinExistence type="predicted"/>
<dbReference type="Proteomes" id="UP001596422">
    <property type="component" value="Unassembled WGS sequence"/>
</dbReference>
<organism evidence="1 2">
    <name type="scientific">Marinobacterium aestuariivivens</name>
    <dbReference type="NCBI Taxonomy" id="1698799"/>
    <lineage>
        <taxon>Bacteria</taxon>
        <taxon>Pseudomonadati</taxon>
        <taxon>Pseudomonadota</taxon>
        <taxon>Gammaproteobacteria</taxon>
        <taxon>Oceanospirillales</taxon>
        <taxon>Oceanospirillaceae</taxon>
        <taxon>Marinobacterium</taxon>
    </lineage>
</organism>
<gene>
    <name evidence="1" type="ORF">ACFQDL_26705</name>
</gene>
<name>A0ABW2A780_9GAMM</name>
<sequence length="81" mass="8434">MTERTRLRLTRDCDAIAIPSGRIIRLTEGTEVGIVQSLGGHYTVEADGATARIDGADADALGLIAAGPRCGSGPVTIAERR</sequence>
<dbReference type="EMBL" id="JBHSWE010000001">
    <property type="protein sequence ID" value="MFC6673278.1"/>
    <property type="molecule type" value="Genomic_DNA"/>
</dbReference>
<evidence type="ECO:0000313" key="1">
    <source>
        <dbReference type="EMBL" id="MFC6673278.1"/>
    </source>
</evidence>
<comment type="caution">
    <text evidence="1">The sequence shown here is derived from an EMBL/GenBank/DDBJ whole genome shotgun (WGS) entry which is preliminary data.</text>
</comment>
<keyword evidence="2" id="KW-1185">Reference proteome</keyword>
<protein>
    <recommendedName>
        <fullName evidence="3">DUF2171 domain-containing protein</fullName>
    </recommendedName>
</protein>